<evidence type="ECO:0000313" key="3">
    <source>
        <dbReference type="Proteomes" id="UP000626244"/>
    </source>
</evidence>
<dbReference type="RefSeq" id="WP_087999889.1">
    <property type="nucleotide sequence ID" value="NZ_BMHB01000001.1"/>
</dbReference>
<feature type="chain" id="PRO_5035175496" description="DUF2974 domain-containing protein" evidence="1">
    <location>
        <begin position="24"/>
        <end position="404"/>
    </location>
</feature>
<sequence>MKKIIGLVLSFVLFFHVLPTAQASELEDINGQYKELYASDLSYVNGVYKSEGKKVKDIVGVSSDIKDALGEWTVVSVSKNGGSVNVGFEAIVLQNPDKEKNEYIIAYKGSAGSLTDKDWKDNSEAISKISTDLTQKTGVVYHPQDADAVLFTQSILSKYKGATFTLTGHSLGGHLAQRTKIDLKLEGTKVVTFNSLGVVTEAKLSDYANYLQGNMNFIIDGEFVDKYNKLYLITSLGNKYTLLLPNVTSDQEKHKLVNFYTYTKKTYTVYQNTKLLKTFYNVNNAKQLASMNLKTTIKNLDGKVIWKNDNRYAVYLHEKLLYTFPDRKTADKFANVQAGRRVLDLKTNKNVYFKSNANFRYSVYLGKDKLDIFTSSNDAIKFAKLNSKRVVKDEKTKKIIYPNK</sequence>
<name>A0A8J3AQQ4_9BACI</name>
<comment type="caution">
    <text evidence="2">The sequence shown here is derived from an EMBL/GenBank/DDBJ whole genome shotgun (WGS) entry which is preliminary data.</text>
</comment>
<feature type="signal peptide" evidence="1">
    <location>
        <begin position="1"/>
        <end position="23"/>
    </location>
</feature>
<evidence type="ECO:0000313" key="2">
    <source>
        <dbReference type="EMBL" id="GGI15152.1"/>
    </source>
</evidence>
<keyword evidence="3" id="KW-1185">Reference proteome</keyword>
<dbReference type="InterPro" id="IPR029058">
    <property type="entry name" value="AB_hydrolase_fold"/>
</dbReference>
<organism evidence="2 3">
    <name type="scientific">Gottfriedia solisilvae</name>
    <dbReference type="NCBI Taxonomy" id="1516104"/>
    <lineage>
        <taxon>Bacteria</taxon>
        <taxon>Bacillati</taxon>
        <taxon>Bacillota</taxon>
        <taxon>Bacilli</taxon>
        <taxon>Bacillales</taxon>
        <taxon>Bacillaceae</taxon>
        <taxon>Gottfriedia</taxon>
    </lineage>
</organism>
<evidence type="ECO:0000256" key="1">
    <source>
        <dbReference type="SAM" id="SignalP"/>
    </source>
</evidence>
<proteinExistence type="predicted"/>
<dbReference type="Proteomes" id="UP000626244">
    <property type="component" value="Unassembled WGS sequence"/>
</dbReference>
<dbReference type="OrthoDB" id="6450827at2"/>
<dbReference type="EMBL" id="BMHB01000001">
    <property type="protein sequence ID" value="GGI15152.1"/>
    <property type="molecule type" value="Genomic_DNA"/>
</dbReference>
<dbReference type="Pfam" id="PF26363">
    <property type="entry name" value="Phospholipase-like"/>
    <property type="match status" value="1"/>
</dbReference>
<dbReference type="Gene3D" id="3.40.50.1820">
    <property type="entry name" value="alpha/beta hydrolase"/>
    <property type="match status" value="1"/>
</dbReference>
<protein>
    <recommendedName>
        <fullName evidence="4">DUF2974 domain-containing protein</fullName>
    </recommendedName>
</protein>
<accession>A0A8J3AQQ4</accession>
<dbReference type="GO" id="GO:0006629">
    <property type="term" value="P:lipid metabolic process"/>
    <property type="evidence" value="ECO:0007669"/>
    <property type="project" value="InterPro"/>
</dbReference>
<gene>
    <name evidence="2" type="ORF">GCM10007380_26540</name>
</gene>
<evidence type="ECO:0008006" key="4">
    <source>
        <dbReference type="Google" id="ProtNLM"/>
    </source>
</evidence>
<dbReference type="AlphaFoldDB" id="A0A8J3AQQ4"/>
<reference evidence="3" key="1">
    <citation type="journal article" date="2019" name="Int. J. Syst. Evol. Microbiol.">
        <title>The Global Catalogue of Microorganisms (GCM) 10K type strain sequencing project: providing services to taxonomists for standard genome sequencing and annotation.</title>
        <authorList>
            <consortium name="The Broad Institute Genomics Platform"/>
            <consortium name="The Broad Institute Genome Sequencing Center for Infectious Disease"/>
            <person name="Wu L."/>
            <person name="Ma J."/>
        </authorList>
    </citation>
    <scope>NUCLEOTIDE SEQUENCE [LARGE SCALE GENOMIC DNA]</scope>
    <source>
        <strain evidence="3">CGMCC 1.14993</strain>
    </source>
</reference>
<keyword evidence="1" id="KW-0732">Signal</keyword>
<dbReference type="SUPFAM" id="SSF53474">
    <property type="entry name" value="alpha/beta-Hydrolases"/>
    <property type="match status" value="1"/>
</dbReference>